<dbReference type="EMBL" id="JXNT01000012">
    <property type="protein sequence ID" value="ODM16229.1"/>
    <property type="molecule type" value="Genomic_DNA"/>
</dbReference>
<dbReference type="InterPro" id="IPR046341">
    <property type="entry name" value="SET_dom_sf"/>
</dbReference>
<dbReference type="InterPro" id="IPR001214">
    <property type="entry name" value="SET_dom"/>
</dbReference>
<protein>
    <recommendedName>
        <fullName evidence="1">SET domain-containing protein</fullName>
    </recommendedName>
</protein>
<dbReference type="PROSITE" id="PS50280">
    <property type="entry name" value="SET"/>
    <property type="match status" value="1"/>
</dbReference>
<evidence type="ECO:0000313" key="2">
    <source>
        <dbReference type="EMBL" id="ODM16229.1"/>
    </source>
</evidence>
<sequence>MATNRTEKTMDMDHDACLVEVKVSALKGLGVFAKANIPCGSRVLAEPALLEVKGENAKDIVRAFESLPLSQQNLYLDLHGYACEPFKRAAEREMEQDWQQIPELHRRVLAIYAANAFGNVFLLGSRINHSCIPNIHFANNSVLEKETFHAVRDIVAGEELTITYIGGTNRTRSQRQAALDKWGFQCTCPACDNTLQGRKREQKRDELLALDQQLAMDMYIGGGTKKSYTKGLQIAQKMAAIQKSEGLLNRDLGLSYHDAARYCLKLRRAKMAILWAERELEVDRYCLGEDHPDYRKGFEIIGKLKAAVENSEPLDESVTEWYGFHGPSADSCIMM</sequence>
<accession>A0A1E3B5L3</accession>
<gene>
    <name evidence="2" type="ORF">SI65_08228</name>
</gene>
<organism evidence="2 3">
    <name type="scientific">Aspergillus cristatus</name>
    <name type="common">Chinese Fuzhuan brick tea-fermentation fungus</name>
    <name type="synonym">Eurotium cristatum</name>
    <dbReference type="NCBI Taxonomy" id="573508"/>
    <lineage>
        <taxon>Eukaryota</taxon>
        <taxon>Fungi</taxon>
        <taxon>Dikarya</taxon>
        <taxon>Ascomycota</taxon>
        <taxon>Pezizomycotina</taxon>
        <taxon>Eurotiomycetes</taxon>
        <taxon>Eurotiomycetidae</taxon>
        <taxon>Eurotiales</taxon>
        <taxon>Aspergillaceae</taxon>
        <taxon>Aspergillus</taxon>
        <taxon>Aspergillus subgen. Aspergillus</taxon>
    </lineage>
</organism>
<reference evidence="2 3" key="1">
    <citation type="journal article" date="2016" name="BMC Genomics">
        <title>Comparative genomic and transcriptomic analyses of the Fuzhuan brick tea-fermentation fungus Aspergillus cristatus.</title>
        <authorList>
            <person name="Ge Y."/>
            <person name="Wang Y."/>
            <person name="Liu Y."/>
            <person name="Tan Y."/>
            <person name="Ren X."/>
            <person name="Zhang X."/>
            <person name="Hyde K.D."/>
            <person name="Liu Y."/>
            <person name="Liu Z."/>
        </authorList>
    </citation>
    <scope>NUCLEOTIDE SEQUENCE [LARGE SCALE GENOMIC DNA]</scope>
    <source>
        <strain evidence="2 3">GZAAS20.1005</strain>
    </source>
</reference>
<dbReference type="Gene3D" id="2.170.270.10">
    <property type="entry name" value="SET domain"/>
    <property type="match status" value="1"/>
</dbReference>
<evidence type="ECO:0000313" key="3">
    <source>
        <dbReference type="Proteomes" id="UP000094569"/>
    </source>
</evidence>
<dbReference type="Proteomes" id="UP000094569">
    <property type="component" value="Unassembled WGS sequence"/>
</dbReference>
<name>A0A1E3B5L3_ASPCR</name>
<dbReference type="VEuPathDB" id="FungiDB:SI65_08228"/>
<comment type="caution">
    <text evidence="2">The sequence shown here is derived from an EMBL/GenBank/DDBJ whole genome shotgun (WGS) entry which is preliminary data.</text>
</comment>
<dbReference type="Gene3D" id="1.25.40.10">
    <property type="entry name" value="Tetratricopeptide repeat domain"/>
    <property type="match status" value="1"/>
</dbReference>
<keyword evidence="3" id="KW-1185">Reference proteome</keyword>
<dbReference type="PANTHER" id="PTHR47332">
    <property type="entry name" value="SET DOMAIN-CONTAINING PROTEIN 5"/>
    <property type="match status" value="1"/>
</dbReference>
<dbReference type="Pfam" id="PF00856">
    <property type="entry name" value="SET"/>
    <property type="match status" value="1"/>
</dbReference>
<proteinExistence type="predicted"/>
<dbReference type="InterPro" id="IPR011990">
    <property type="entry name" value="TPR-like_helical_dom_sf"/>
</dbReference>
<dbReference type="PANTHER" id="PTHR47332:SF2">
    <property type="entry name" value="SET-6"/>
    <property type="match status" value="1"/>
</dbReference>
<dbReference type="CDD" id="cd20071">
    <property type="entry name" value="SET_SMYD"/>
    <property type="match status" value="1"/>
</dbReference>
<dbReference type="InterPro" id="IPR053185">
    <property type="entry name" value="SET_domain_protein"/>
</dbReference>
<feature type="domain" description="SET" evidence="1">
    <location>
        <begin position="17"/>
        <end position="165"/>
    </location>
</feature>
<dbReference type="OrthoDB" id="265717at2759"/>
<dbReference type="STRING" id="573508.A0A1E3B5L3"/>
<dbReference type="SMART" id="SM00317">
    <property type="entry name" value="SET"/>
    <property type="match status" value="1"/>
</dbReference>
<evidence type="ECO:0000259" key="1">
    <source>
        <dbReference type="PROSITE" id="PS50280"/>
    </source>
</evidence>
<dbReference type="SUPFAM" id="SSF82199">
    <property type="entry name" value="SET domain"/>
    <property type="match status" value="1"/>
</dbReference>
<dbReference type="AlphaFoldDB" id="A0A1E3B5L3"/>